<protein>
    <submittedName>
        <fullName evidence="1">Uncharacterized protein</fullName>
    </submittedName>
</protein>
<proteinExistence type="predicted"/>
<keyword evidence="2" id="KW-1185">Reference proteome</keyword>
<sequence>MARNTNEFFFCSFDIYGRRCNISLERRFDIDPLRVGITTCSSGDNGVSRGKEKSIMRSEKIFREQGKMKKKKQCIKETLLRPNIKDRNRVAAASAGGVNSKPSLSPP</sequence>
<dbReference type="Proteomes" id="UP001054945">
    <property type="component" value="Unassembled WGS sequence"/>
</dbReference>
<evidence type="ECO:0000313" key="2">
    <source>
        <dbReference type="Proteomes" id="UP001054945"/>
    </source>
</evidence>
<dbReference type="AlphaFoldDB" id="A0AAV4YAZ3"/>
<organism evidence="1 2">
    <name type="scientific">Caerostris extrusa</name>
    <name type="common">Bark spider</name>
    <name type="synonym">Caerostris bankana</name>
    <dbReference type="NCBI Taxonomy" id="172846"/>
    <lineage>
        <taxon>Eukaryota</taxon>
        <taxon>Metazoa</taxon>
        <taxon>Ecdysozoa</taxon>
        <taxon>Arthropoda</taxon>
        <taxon>Chelicerata</taxon>
        <taxon>Arachnida</taxon>
        <taxon>Araneae</taxon>
        <taxon>Araneomorphae</taxon>
        <taxon>Entelegynae</taxon>
        <taxon>Araneoidea</taxon>
        <taxon>Araneidae</taxon>
        <taxon>Caerostris</taxon>
    </lineage>
</organism>
<accession>A0AAV4YAZ3</accession>
<comment type="caution">
    <text evidence="1">The sequence shown here is derived from an EMBL/GenBank/DDBJ whole genome shotgun (WGS) entry which is preliminary data.</text>
</comment>
<evidence type="ECO:0000313" key="1">
    <source>
        <dbReference type="EMBL" id="GIZ03369.1"/>
    </source>
</evidence>
<name>A0AAV4YAZ3_CAEEX</name>
<gene>
    <name evidence="1" type="ORF">CEXT_726801</name>
</gene>
<reference evidence="1 2" key="1">
    <citation type="submission" date="2021-06" db="EMBL/GenBank/DDBJ databases">
        <title>Caerostris extrusa draft genome.</title>
        <authorList>
            <person name="Kono N."/>
            <person name="Arakawa K."/>
        </authorList>
    </citation>
    <scope>NUCLEOTIDE SEQUENCE [LARGE SCALE GENOMIC DNA]</scope>
</reference>
<dbReference type="EMBL" id="BPLR01001594">
    <property type="protein sequence ID" value="GIZ03369.1"/>
    <property type="molecule type" value="Genomic_DNA"/>
</dbReference>